<dbReference type="SUPFAM" id="SSF50447">
    <property type="entry name" value="Translation proteins"/>
    <property type="match status" value="1"/>
</dbReference>
<evidence type="ECO:0000313" key="1">
    <source>
        <dbReference type="EMBL" id="OHA54657.1"/>
    </source>
</evidence>
<sequence length="84" mass="9118">MPEEKLIGKVTHIYGKIGVAIIKLSAPLSVGQSVRFRGAHDDFNQTISDMQYDHQAISQGAAGQEVGVKVEAKVHEGDQVFLVE</sequence>
<reference evidence="1 2" key="1">
    <citation type="journal article" date="2016" name="Nat. Commun.">
        <title>Thousands of microbial genomes shed light on interconnected biogeochemical processes in an aquifer system.</title>
        <authorList>
            <person name="Anantharaman K."/>
            <person name="Brown C.T."/>
            <person name="Hug L.A."/>
            <person name="Sharon I."/>
            <person name="Castelle C.J."/>
            <person name="Probst A.J."/>
            <person name="Thomas B.C."/>
            <person name="Singh A."/>
            <person name="Wilkins M.J."/>
            <person name="Karaoz U."/>
            <person name="Brodie E.L."/>
            <person name="Williams K.H."/>
            <person name="Hubbard S.S."/>
            <person name="Banfield J.F."/>
        </authorList>
    </citation>
    <scope>NUCLEOTIDE SEQUENCE [LARGE SCALE GENOMIC DNA]</scope>
</reference>
<evidence type="ECO:0000313" key="2">
    <source>
        <dbReference type="Proteomes" id="UP000178936"/>
    </source>
</evidence>
<dbReference type="Proteomes" id="UP000178936">
    <property type="component" value="Unassembled WGS sequence"/>
</dbReference>
<name>A0A1G2Q258_9BACT</name>
<organism evidence="1 2">
    <name type="scientific">Candidatus Veblenbacteria bacterium RIFOXYA2_FULL_43_9</name>
    <dbReference type="NCBI Taxonomy" id="1802425"/>
    <lineage>
        <taxon>Bacteria</taxon>
        <taxon>Candidatus Vebleniibacteriota</taxon>
    </lineage>
</organism>
<protein>
    <recommendedName>
        <fullName evidence="3">Translation elongation factor-like protein</fullName>
    </recommendedName>
</protein>
<accession>A0A1G2Q258</accession>
<comment type="caution">
    <text evidence="1">The sequence shown here is derived from an EMBL/GenBank/DDBJ whole genome shotgun (WGS) entry which is preliminary data.</text>
</comment>
<evidence type="ECO:0008006" key="3">
    <source>
        <dbReference type="Google" id="ProtNLM"/>
    </source>
</evidence>
<proteinExistence type="predicted"/>
<gene>
    <name evidence="1" type="ORF">A2226_01925</name>
</gene>
<dbReference type="AlphaFoldDB" id="A0A1G2Q258"/>
<dbReference type="EMBL" id="MHTB01000042">
    <property type="protein sequence ID" value="OHA54657.1"/>
    <property type="molecule type" value="Genomic_DNA"/>
</dbReference>
<dbReference type="InterPro" id="IPR009000">
    <property type="entry name" value="Transl_B-barrel_sf"/>
</dbReference>